<organism evidence="2 3">
    <name type="scientific">Hypericibacter terrae</name>
    <dbReference type="NCBI Taxonomy" id="2602015"/>
    <lineage>
        <taxon>Bacteria</taxon>
        <taxon>Pseudomonadati</taxon>
        <taxon>Pseudomonadota</taxon>
        <taxon>Alphaproteobacteria</taxon>
        <taxon>Rhodospirillales</taxon>
        <taxon>Dongiaceae</taxon>
        <taxon>Hypericibacter</taxon>
    </lineage>
</organism>
<reference evidence="2 3" key="1">
    <citation type="submission" date="2019-08" db="EMBL/GenBank/DDBJ databases">
        <title>Hyperibacter terrae gen. nov., sp. nov. and Hyperibacter viscosus sp. nov., two new members in the family Rhodospirillaceae isolated from the rhizosphere of Hypericum perforatum.</title>
        <authorList>
            <person name="Noviana Z."/>
        </authorList>
    </citation>
    <scope>NUCLEOTIDE SEQUENCE [LARGE SCALE GENOMIC DNA]</scope>
    <source>
        <strain evidence="2 3">R5913</strain>
    </source>
</reference>
<evidence type="ECO:0000256" key="1">
    <source>
        <dbReference type="SAM" id="MobiDB-lite"/>
    </source>
</evidence>
<evidence type="ECO:0000313" key="2">
    <source>
        <dbReference type="EMBL" id="QEX16415.1"/>
    </source>
</evidence>
<dbReference type="SUPFAM" id="SSF69754">
    <property type="entry name" value="Ribosome binding protein Y (YfiA homologue)"/>
    <property type="match status" value="1"/>
</dbReference>
<dbReference type="Pfam" id="PF02482">
    <property type="entry name" value="Ribosomal_S30AE"/>
    <property type="match status" value="1"/>
</dbReference>
<dbReference type="KEGG" id="htq:FRZ44_17080"/>
<name>A0A5J6MIT9_9PROT</name>
<dbReference type="InterPro" id="IPR003489">
    <property type="entry name" value="RHF/RaiA"/>
</dbReference>
<dbReference type="Gene3D" id="3.30.160.100">
    <property type="entry name" value="Ribosome hibernation promotion factor-like"/>
    <property type="match status" value="1"/>
</dbReference>
<proteinExistence type="predicted"/>
<dbReference type="RefSeq" id="WP_191908484.1">
    <property type="nucleotide sequence ID" value="NZ_CP042906.1"/>
</dbReference>
<dbReference type="InterPro" id="IPR036567">
    <property type="entry name" value="RHF-like"/>
</dbReference>
<feature type="region of interest" description="Disordered" evidence="1">
    <location>
        <begin position="99"/>
        <end position="131"/>
    </location>
</feature>
<accession>A0A5J6MIT9</accession>
<evidence type="ECO:0008006" key="4">
    <source>
        <dbReference type="Google" id="ProtNLM"/>
    </source>
</evidence>
<dbReference type="AlphaFoldDB" id="A0A5J6MIT9"/>
<protein>
    <recommendedName>
        <fullName evidence="4">Ribose ABC transporter permease</fullName>
    </recommendedName>
</protein>
<dbReference type="EMBL" id="CP042906">
    <property type="protein sequence ID" value="QEX16415.1"/>
    <property type="molecule type" value="Genomic_DNA"/>
</dbReference>
<dbReference type="Proteomes" id="UP000326202">
    <property type="component" value="Chromosome"/>
</dbReference>
<sequence length="131" mass="15190">MDTQIEIVFRNMRPSFRVRDRIEDYVDKLDRFDQRIERCQVVVQSPRQHLDRTLPHHVTIRAALPSGEIVIKERRPRASALFAVKKAFESLTHRLEASARARQEGRIPDATVKTVADSRSNRRALHGPPET</sequence>
<evidence type="ECO:0000313" key="3">
    <source>
        <dbReference type="Proteomes" id="UP000326202"/>
    </source>
</evidence>
<gene>
    <name evidence="2" type="ORF">FRZ44_17080</name>
</gene>
<keyword evidence="3" id="KW-1185">Reference proteome</keyword>